<name>A0ABT1A7E6_9PSEU</name>
<reference evidence="3" key="1">
    <citation type="submission" date="2021-04" db="EMBL/GenBank/DDBJ databases">
        <title>Pseudonocardia sp. nov., isolated from sandy soil of mangrove forest.</title>
        <authorList>
            <person name="Zan Z."/>
            <person name="Huang R."/>
            <person name="Liu W."/>
        </authorList>
    </citation>
    <scope>NUCLEOTIDE SEQUENCE</scope>
    <source>
        <strain evidence="3">S2-4</strain>
    </source>
</reference>
<feature type="signal peptide" evidence="2">
    <location>
        <begin position="1"/>
        <end position="26"/>
    </location>
</feature>
<evidence type="ECO:0000256" key="2">
    <source>
        <dbReference type="SAM" id="SignalP"/>
    </source>
</evidence>
<organism evidence="3 4">
    <name type="scientific">Pseudonocardia humida</name>
    <dbReference type="NCBI Taxonomy" id="2800819"/>
    <lineage>
        <taxon>Bacteria</taxon>
        <taxon>Bacillati</taxon>
        <taxon>Actinomycetota</taxon>
        <taxon>Actinomycetes</taxon>
        <taxon>Pseudonocardiales</taxon>
        <taxon>Pseudonocardiaceae</taxon>
        <taxon>Pseudonocardia</taxon>
    </lineage>
</organism>
<keyword evidence="1" id="KW-0812">Transmembrane</keyword>
<accession>A0ABT1A7E6</accession>
<proteinExistence type="predicted"/>
<feature type="chain" id="PRO_5046074057" description="Excalibur calcium-binding domain-containing protein" evidence="2">
    <location>
        <begin position="27"/>
        <end position="116"/>
    </location>
</feature>
<feature type="transmembrane region" description="Helical" evidence="1">
    <location>
        <begin position="87"/>
        <end position="108"/>
    </location>
</feature>
<keyword evidence="2" id="KW-0732">Signal</keyword>
<dbReference type="RefSeq" id="WP_252443428.1">
    <property type="nucleotide sequence ID" value="NZ_JAGSOV010000060.1"/>
</dbReference>
<evidence type="ECO:0000313" key="3">
    <source>
        <dbReference type="EMBL" id="MCO1658942.1"/>
    </source>
</evidence>
<comment type="caution">
    <text evidence="3">The sequence shown here is derived from an EMBL/GenBank/DDBJ whole genome shotgun (WGS) entry which is preliminary data.</text>
</comment>
<evidence type="ECO:0000256" key="1">
    <source>
        <dbReference type="SAM" id="Phobius"/>
    </source>
</evidence>
<protein>
    <recommendedName>
        <fullName evidence="5">Excalibur calcium-binding domain-containing protein</fullName>
    </recommendedName>
</protein>
<evidence type="ECO:0000313" key="4">
    <source>
        <dbReference type="Proteomes" id="UP001165283"/>
    </source>
</evidence>
<dbReference type="Proteomes" id="UP001165283">
    <property type="component" value="Unassembled WGS sequence"/>
</dbReference>
<keyword evidence="1" id="KW-0472">Membrane</keyword>
<keyword evidence="1" id="KW-1133">Transmembrane helix</keyword>
<gene>
    <name evidence="3" type="ORF">KDL28_28125</name>
</gene>
<dbReference type="EMBL" id="JAGSOV010000060">
    <property type="protein sequence ID" value="MCO1658942.1"/>
    <property type="molecule type" value="Genomic_DNA"/>
</dbReference>
<evidence type="ECO:0008006" key="5">
    <source>
        <dbReference type="Google" id="ProtNLM"/>
    </source>
</evidence>
<sequence length="116" mass="11430">MRLRTALAAVGIAVVATLLPSGVAAAASPLPQSCPDFATRSDAQAALDAHIVDADRLDPNHDGFACQSRLGEPATSNERATGDGGGAAVIAFVIGGLAVGGLGAGTLAQRARRAAL</sequence>
<keyword evidence="4" id="KW-1185">Reference proteome</keyword>